<feature type="transmembrane region" description="Helical" evidence="2">
    <location>
        <begin position="194"/>
        <end position="219"/>
    </location>
</feature>
<evidence type="ECO:0008006" key="6">
    <source>
        <dbReference type="Google" id="ProtNLM"/>
    </source>
</evidence>
<feature type="compositionally biased region" description="Polar residues" evidence="1">
    <location>
        <begin position="465"/>
        <end position="490"/>
    </location>
</feature>
<accession>A0AAW0EJI1</accession>
<feature type="region of interest" description="Disordered" evidence="1">
    <location>
        <begin position="226"/>
        <end position="249"/>
    </location>
</feature>
<protein>
    <recommendedName>
        <fullName evidence="6">Transmembrane protein</fullName>
    </recommendedName>
</protein>
<dbReference type="EMBL" id="JAWWNJ010000001">
    <property type="protein sequence ID" value="KAK7064960.1"/>
    <property type="molecule type" value="Genomic_DNA"/>
</dbReference>
<feature type="compositionally biased region" description="Pro residues" evidence="1">
    <location>
        <begin position="393"/>
        <end position="403"/>
    </location>
</feature>
<sequence>MTLMSWFRISWVLSLACFSAASTLVAANSKRGEQTQAACSPDFNWAFNSQHLSPCLVTAFLWGSCFNGNWNVPTLVPGMAYTNPNSSTANLCSCSWAAYNLISACTACQGFEPAVANWAAYDESCSPFLIDSYFPSNVTLPSGTAIPFWASTNPRTWNDGRFNVDQAKLIAQENKPDLLPGSATQDTSKHTTPVGAIAGGVVGGVAVLVIGGTIAFLFLRRRKQMRGDGNQGSTYPRRPPYHGRSVSDLSGKSVLVPQNMSVVGSARPGTIYTTGTHTHTGSVHSFSYVSGHTSPARVMSPPPPSLTAQTSSTREDVVEPFTLRSMSPPAPTSPPHIMRKTSESTMRTMSNTNGDASGAMAIQERYAPETNEHPRLNPPAYSPYASPASSPEPAAPIPLPPPSQTDFVPGHRARREKPSVDTHQSFSSSTNGGDSLSAIEEVIGRMGLMSPESAVGSTLGAHTVATGQSGNLPSRTHKPTVSNPDNGFSS</sequence>
<evidence type="ECO:0000256" key="1">
    <source>
        <dbReference type="SAM" id="MobiDB-lite"/>
    </source>
</evidence>
<comment type="caution">
    <text evidence="4">The sequence shown here is derived from an EMBL/GenBank/DDBJ whole genome shotgun (WGS) entry which is preliminary data.</text>
</comment>
<dbReference type="Proteomes" id="UP001362999">
    <property type="component" value="Unassembled WGS sequence"/>
</dbReference>
<evidence type="ECO:0000256" key="3">
    <source>
        <dbReference type="SAM" id="SignalP"/>
    </source>
</evidence>
<keyword evidence="5" id="KW-1185">Reference proteome</keyword>
<feature type="compositionally biased region" description="Polar residues" evidence="1">
    <location>
        <begin position="343"/>
        <end position="355"/>
    </location>
</feature>
<name>A0AAW0EJI1_9AGAR</name>
<feature type="signal peptide" evidence="3">
    <location>
        <begin position="1"/>
        <end position="27"/>
    </location>
</feature>
<keyword evidence="3" id="KW-0732">Signal</keyword>
<feature type="compositionally biased region" description="Polar residues" evidence="1">
    <location>
        <begin position="421"/>
        <end position="434"/>
    </location>
</feature>
<feature type="compositionally biased region" description="Low complexity" evidence="1">
    <location>
        <begin position="382"/>
        <end position="392"/>
    </location>
</feature>
<evidence type="ECO:0000256" key="2">
    <source>
        <dbReference type="SAM" id="Phobius"/>
    </source>
</evidence>
<feature type="region of interest" description="Disordered" evidence="1">
    <location>
        <begin position="370"/>
        <end position="436"/>
    </location>
</feature>
<feature type="region of interest" description="Disordered" evidence="1">
    <location>
        <begin position="293"/>
        <end position="357"/>
    </location>
</feature>
<reference evidence="4 5" key="1">
    <citation type="journal article" date="2024" name="J Genomics">
        <title>Draft genome sequencing and assembly of Favolaschia claudopus CIRM-BRFM 2984 isolated from oak limbs.</title>
        <authorList>
            <person name="Navarro D."/>
            <person name="Drula E."/>
            <person name="Chaduli D."/>
            <person name="Cazenave R."/>
            <person name="Ahrendt S."/>
            <person name="Wang J."/>
            <person name="Lipzen A."/>
            <person name="Daum C."/>
            <person name="Barry K."/>
            <person name="Grigoriev I.V."/>
            <person name="Favel A."/>
            <person name="Rosso M.N."/>
            <person name="Martin F."/>
        </authorList>
    </citation>
    <scope>NUCLEOTIDE SEQUENCE [LARGE SCALE GENOMIC DNA]</scope>
    <source>
        <strain evidence="4 5">CIRM-BRFM 2984</strain>
    </source>
</reference>
<feature type="region of interest" description="Disordered" evidence="1">
    <location>
        <begin position="452"/>
        <end position="490"/>
    </location>
</feature>
<evidence type="ECO:0000313" key="5">
    <source>
        <dbReference type="Proteomes" id="UP001362999"/>
    </source>
</evidence>
<organism evidence="4 5">
    <name type="scientific">Favolaschia claudopus</name>
    <dbReference type="NCBI Taxonomy" id="2862362"/>
    <lineage>
        <taxon>Eukaryota</taxon>
        <taxon>Fungi</taxon>
        <taxon>Dikarya</taxon>
        <taxon>Basidiomycota</taxon>
        <taxon>Agaricomycotina</taxon>
        <taxon>Agaricomycetes</taxon>
        <taxon>Agaricomycetidae</taxon>
        <taxon>Agaricales</taxon>
        <taxon>Marasmiineae</taxon>
        <taxon>Mycenaceae</taxon>
        <taxon>Favolaschia</taxon>
    </lineage>
</organism>
<evidence type="ECO:0000313" key="4">
    <source>
        <dbReference type="EMBL" id="KAK7064960.1"/>
    </source>
</evidence>
<keyword evidence="2" id="KW-1133">Transmembrane helix</keyword>
<gene>
    <name evidence="4" type="ORF">R3P38DRAFT_2827251</name>
</gene>
<proteinExistence type="predicted"/>
<keyword evidence="2" id="KW-0472">Membrane</keyword>
<feature type="chain" id="PRO_5043631541" description="Transmembrane protein" evidence="3">
    <location>
        <begin position="28"/>
        <end position="490"/>
    </location>
</feature>
<dbReference type="AlphaFoldDB" id="A0AAW0EJI1"/>
<keyword evidence="2" id="KW-0812">Transmembrane</keyword>